<sequence length="251" mass="28137">MRTPNEKVVPFRDARSEGAIVFDPTTRRQTPTSEWFEAAHWGDAAELVGSGGRGGAWFINAPDIGMVLRRYLRGGLIAKLSRDRYVWRGENSVRSFAEFRLLQALHADGLPVPRPLAAAYWRDGRRYRAAILLTRITNVHSFGHRVLADATSAPWQASGALVARFHRAGLDHPDLNAHNLLFDDAANGWMIDFDKARLRDPSERGWRRANLARLHRSLHKLGGPALASAIESGFAQVRTAYDEGMTEDMER</sequence>
<dbReference type="GO" id="GO:0009244">
    <property type="term" value="P:lipopolysaccharide core region biosynthetic process"/>
    <property type="evidence" value="ECO:0007669"/>
    <property type="project" value="UniProtKB-UniRule"/>
</dbReference>
<dbReference type="NCBIfam" id="NF002475">
    <property type="entry name" value="PRK01723.1"/>
    <property type="match status" value="1"/>
</dbReference>
<keyword evidence="12 15" id="KW-0472">Membrane</keyword>
<dbReference type="Proteomes" id="UP000241788">
    <property type="component" value="Unassembled WGS sequence"/>
</dbReference>
<dbReference type="InterPro" id="IPR011009">
    <property type="entry name" value="Kinase-like_dom_sf"/>
</dbReference>
<evidence type="ECO:0000313" key="16">
    <source>
        <dbReference type="EMBL" id="SIQ76538.1"/>
    </source>
</evidence>
<comment type="subcellular location">
    <subcellularLocation>
        <location evidence="1 15">Cell inner membrane</location>
        <topology evidence="1 15">Peripheral membrane protein</topology>
        <orientation evidence="1 15">Cytoplasmic side</orientation>
    </subcellularLocation>
</comment>
<evidence type="ECO:0000256" key="7">
    <source>
        <dbReference type="ARBA" id="ARBA00022679"/>
    </source>
</evidence>
<comment type="pathway">
    <text evidence="2 15">Bacterial outer membrane biogenesis; LPS core biosynthesis.</text>
</comment>
<dbReference type="GO" id="GO:0016301">
    <property type="term" value="F:kinase activity"/>
    <property type="evidence" value="ECO:0007669"/>
    <property type="project" value="UniProtKB-KW"/>
</dbReference>
<evidence type="ECO:0000256" key="4">
    <source>
        <dbReference type="ARBA" id="ARBA00011988"/>
    </source>
</evidence>
<keyword evidence="8 15" id="KW-0547">Nucleotide-binding</keyword>
<reference evidence="17" key="1">
    <citation type="submission" date="2017-01" db="EMBL/GenBank/DDBJ databases">
        <authorList>
            <person name="Varghese N."/>
            <person name="Submissions S."/>
        </authorList>
    </citation>
    <scope>NUCLEOTIDE SEQUENCE [LARGE SCALE GENOMIC DNA]</scope>
    <source>
        <strain evidence="17">UM1</strain>
    </source>
</reference>
<comment type="function">
    <text evidence="15">Catalyzes the ATP-dependent phosphorylation of the 3-deoxy-D-manno-octulosonic acid (Kdo) residue in Kdo-lipid IV(A) at the 4-OH position.</text>
</comment>
<dbReference type="Pfam" id="PF06293">
    <property type="entry name" value="Kdo"/>
    <property type="match status" value="1"/>
</dbReference>
<dbReference type="UniPathway" id="UPA00958"/>
<name>A0A1N6VFL9_9GAMM</name>
<evidence type="ECO:0000256" key="15">
    <source>
        <dbReference type="HAMAP-Rule" id="MF_00521"/>
    </source>
</evidence>
<dbReference type="AlphaFoldDB" id="A0A1N6VFL9"/>
<dbReference type="HAMAP" id="MF_00521">
    <property type="entry name" value="KDO_kinase"/>
    <property type="match status" value="1"/>
</dbReference>
<dbReference type="STRING" id="1604334.SAMN05421546_1767"/>
<protein>
    <recommendedName>
        <fullName evidence="13 15">3-deoxy-D-manno-octulosonic acid kinase</fullName>
        <shortName evidence="15">Kdo kinase</shortName>
        <ecNumber evidence="4 15">2.7.1.166</ecNumber>
    </recommendedName>
</protein>
<comment type="catalytic activity">
    <reaction evidence="14 15">
        <text>an alpha-Kdo-(2-&gt;6)-lipid IVA + ATP = a 4-O-phospho-alpha-Kdo-(2-&gt;6)-lipid IVA + ADP + H(+)</text>
        <dbReference type="Rhea" id="RHEA:74271"/>
        <dbReference type="ChEBI" id="CHEBI:15378"/>
        <dbReference type="ChEBI" id="CHEBI:30616"/>
        <dbReference type="ChEBI" id="CHEBI:176428"/>
        <dbReference type="ChEBI" id="CHEBI:193140"/>
        <dbReference type="ChEBI" id="CHEBI:456216"/>
        <dbReference type="EC" id="2.7.1.166"/>
    </reaction>
</comment>
<dbReference type="EMBL" id="FTLW01000004">
    <property type="protein sequence ID" value="SIQ76538.1"/>
    <property type="molecule type" value="Genomic_DNA"/>
</dbReference>
<accession>A0A1N6VFL9</accession>
<evidence type="ECO:0000256" key="3">
    <source>
        <dbReference type="ARBA" id="ARBA00010327"/>
    </source>
</evidence>
<keyword evidence="10 15" id="KW-0067">ATP-binding</keyword>
<evidence type="ECO:0000256" key="2">
    <source>
        <dbReference type="ARBA" id="ARBA00004713"/>
    </source>
</evidence>
<dbReference type="GO" id="GO:0016773">
    <property type="term" value="F:phosphotransferase activity, alcohol group as acceptor"/>
    <property type="evidence" value="ECO:0007669"/>
    <property type="project" value="UniProtKB-UniRule"/>
</dbReference>
<keyword evidence="9 15" id="KW-0418">Kinase</keyword>
<keyword evidence="5 15" id="KW-1003">Cell membrane</keyword>
<evidence type="ECO:0000256" key="12">
    <source>
        <dbReference type="ARBA" id="ARBA00023136"/>
    </source>
</evidence>
<evidence type="ECO:0000256" key="8">
    <source>
        <dbReference type="ARBA" id="ARBA00022741"/>
    </source>
</evidence>
<evidence type="ECO:0000256" key="9">
    <source>
        <dbReference type="ARBA" id="ARBA00022777"/>
    </source>
</evidence>
<dbReference type="InterPro" id="IPR022826">
    <property type="entry name" value="KDO_kinase"/>
</dbReference>
<evidence type="ECO:0000256" key="6">
    <source>
        <dbReference type="ARBA" id="ARBA00022519"/>
    </source>
</evidence>
<dbReference type="Gene3D" id="1.10.510.10">
    <property type="entry name" value="Transferase(Phosphotransferase) domain 1"/>
    <property type="match status" value="1"/>
</dbReference>
<evidence type="ECO:0000256" key="11">
    <source>
        <dbReference type="ARBA" id="ARBA00022985"/>
    </source>
</evidence>
<keyword evidence="11 15" id="KW-0448">Lipopolysaccharide biosynthesis</keyword>
<evidence type="ECO:0000256" key="14">
    <source>
        <dbReference type="ARBA" id="ARBA00034417"/>
    </source>
</evidence>
<dbReference type="GO" id="GO:0005524">
    <property type="term" value="F:ATP binding"/>
    <property type="evidence" value="ECO:0007669"/>
    <property type="project" value="UniProtKB-UniRule"/>
</dbReference>
<evidence type="ECO:0000256" key="1">
    <source>
        <dbReference type="ARBA" id="ARBA00004515"/>
    </source>
</evidence>
<organism evidence="16 17">
    <name type="scientific">Solilutibacter tolerans</name>
    <dbReference type="NCBI Taxonomy" id="1604334"/>
    <lineage>
        <taxon>Bacteria</taxon>
        <taxon>Pseudomonadati</taxon>
        <taxon>Pseudomonadota</taxon>
        <taxon>Gammaproteobacteria</taxon>
        <taxon>Lysobacterales</taxon>
        <taxon>Lysobacteraceae</taxon>
        <taxon>Solilutibacter</taxon>
    </lineage>
</organism>
<dbReference type="GO" id="GO:0005886">
    <property type="term" value="C:plasma membrane"/>
    <property type="evidence" value="ECO:0007669"/>
    <property type="project" value="UniProtKB-SubCell"/>
</dbReference>
<evidence type="ECO:0000256" key="13">
    <source>
        <dbReference type="ARBA" id="ARBA00029511"/>
    </source>
</evidence>
<keyword evidence="7 15" id="KW-0808">Transferase</keyword>
<feature type="active site" evidence="15">
    <location>
        <position position="174"/>
    </location>
</feature>
<dbReference type="SUPFAM" id="SSF56112">
    <property type="entry name" value="Protein kinase-like (PK-like)"/>
    <property type="match status" value="1"/>
</dbReference>
<evidence type="ECO:0000256" key="5">
    <source>
        <dbReference type="ARBA" id="ARBA00022475"/>
    </source>
</evidence>
<evidence type="ECO:0000313" key="17">
    <source>
        <dbReference type="Proteomes" id="UP000241788"/>
    </source>
</evidence>
<keyword evidence="6 15" id="KW-0997">Cell inner membrane</keyword>
<gene>
    <name evidence="15" type="primary">kdkA</name>
    <name evidence="16" type="ORF">SAMN05421546_1767</name>
</gene>
<dbReference type="EC" id="2.7.1.166" evidence="4 15"/>
<keyword evidence="17" id="KW-1185">Reference proteome</keyword>
<evidence type="ECO:0000256" key="10">
    <source>
        <dbReference type="ARBA" id="ARBA00022840"/>
    </source>
</evidence>
<comment type="similarity">
    <text evidence="3 15">Belongs to the protein kinase superfamily. KdkA/RfaP family.</text>
</comment>
<proteinExistence type="inferred from homology"/>